<gene>
    <name evidence="6" type="primary">lptA</name>
    <name evidence="6" type="ORF">PH7735_03297</name>
</gene>
<dbReference type="AlphaFoldDB" id="A0A0P1IET7"/>
<dbReference type="Proteomes" id="UP000051870">
    <property type="component" value="Unassembled WGS sequence"/>
</dbReference>
<keyword evidence="2 4" id="KW-0732">Signal</keyword>
<name>A0A0P1IET7_9RHOB</name>
<keyword evidence="1" id="KW-0813">Transport</keyword>
<proteinExistence type="predicted"/>
<dbReference type="InterPro" id="IPR052037">
    <property type="entry name" value="LPS_export_LptA"/>
</dbReference>
<dbReference type="PANTHER" id="PTHR36504">
    <property type="entry name" value="LIPOPOLYSACCHARIDE EXPORT SYSTEM PROTEIN LPTA"/>
    <property type="match status" value="1"/>
</dbReference>
<dbReference type="STRING" id="1715693.PH7735_03297"/>
<evidence type="ECO:0000256" key="3">
    <source>
        <dbReference type="ARBA" id="ARBA00022764"/>
    </source>
</evidence>
<reference evidence="7" key="1">
    <citation type="submission" date="2015-09" db="EMBL/GenBank/DDBJ databases">
        <authorList>
            <person name="Rodrigo-Torres Lidia"/>
            <person name="Arahal R.David."/>
        </authorList>
    </citation>
    <scope>NUCLEOTIDE SEQUENCE [LARGE SCALE GENOMIC DNA]</scope>
    <source>
        <strain evidence="7">CECT 7735</strain>
    </source>
</reference>
<feature type="domain" description="Organic solvent tolerance-like N-terminal" evidence="5">
    <location>
        <begin position="39"/>
        <end position="144"/>
    </location>
</feature>
<dbReference type="Gene3D" id="2.60.450.10">
    <property type="entry name" value="Lipopolysaccharide (LPS) transport protein A like domain"/>
    <property type="match status" value="1"/>
</dbReference>
<dbReference type="NCBIfam" id="TIGR03002">
    <property type="entry name" value="outer_YhbN_LptA"/>
    <property type="match status" value="1"/>
</dbReference>
<organism evidence="6 7">
    <name type="scientific">Shimia thalassica</name>
    <dbReference type="NCBI Taxonomy" id="1715693"/>
    <lineage>
        <taxon>Bacteria</taxon>
        <taxon>Pseudomonadati</taxon>
        <taxon>Pseudomonadota</taxon>
        <taxon>Alphaproteobacteria</taxon>
        <taxon>Rhodobacterales</taxon>
        <taxon>Roseobacteraceae</taxon>
    </lineage>
</organism>
<protein>
    <submittedName>
        <fullName evidence="6">Lipopolysaccharide export system protein LptA</fullName>
    </submittedName>
</protein>
<keyword evidence="7" id="KW-1185">Reference proteome</keyword>
<dbReference type="GO" id="GO:0017089">
    <property type="term" value="F:glycolipid transfer activity"/>
    <property type="evidence" value="ECO:0007669"/>
    <property type="project" value="TreeGrafter"/>
</dbReference>
<dbReference type="InterPro" id="IPR014340">
    <property type="entry name" value="LptA"/>
</dbReference>
<evidence type="ECO:0000256" key="2">
    <source>
        <dbReference type="ARBA" id="ARBA00022729"/>
    </source>
</evidence>
<feature type="signal peptide" evidence="4">
    <location>
        <begin position="1"/>
        <end position="20"/>
    </location>
</feature>
<dbReference type="InterPro" id="IPR005653">
    <property type="entry name" value="OstA-like_N"/>
</dbReference>
<accession>A0A0P1IET7</accession>
<evidence type="ECO:0000313" key="7">
    <source>
        <dbReference type="Proteomes" id="UP000051870"/>
    </source>
</evidence>
<dbReference type="GO" id="GO:0015920">
    <property type="term" value="P:lipopolysaccharide transport"/>
    <property type="evidence" value="ECO:0007669"/>
    <property type="project" value="InterPro"/>
</dbReference>
<dbReference type="Pfam" id="PF03968">
    <property type="entry name" value="LptD_N"/>
    <property type="match status" value="1"/>
</dbReference>
<evidence type="ECO:0000256" key="1">
    <source>
        <dbReference type="ARBA" id="ARBA00022448"/>
    </source>
</evidence>
<evidence type="ECO:0000259" key="5">
    <source>
        <dbReference type="Pfam" id="PF03968"/>
    </source>
</evidence>
<evidence type="ECO:0000313" key="6">
    <source>
        <dbReference type="EMBL" id="CUK08828.1"/>
    </source>
</evidence>
<dbReference type="EMBL" id="CYTW01000004">
    <property type="protein sequence ID" value="CUK08828.1"/>
    <property type="molecule type" value="Genomic_DNA"/>
</dbReference>
<feature type="chain" id="PRO_5006065197" evidence="4">
    <location>
        <begin position="21"/>
        <end position="161"/>
    </location>
</feature>
<keyword evidence="3" id="KW-0574">Periplasm</keyword>
<dbReference type="GO" id="GO:0009279">
    <property type="term" value="C:cell outer membrane"/>
    <property type="evidence" value="ECO:0007669"/>
    <property type="project" value="TreeGrafter"/>
</dbReference>
<evidence type="ECO:0000256" key="4">
    <source>
        <dbReference type="SAM" id="SignalP"/>
    </source>
</evidence>
<sequence length="161" mass="17064">MPFKVIVASLLLCAPIAAFAQNFQVAFGGMQQDTTLPVEVTSDSLSLNQKDGSAIFDGNVLIVQGDMRLSAPVVNVFYNPDSQGIARLLATGGVLLIKAEDEAEADQAEYNVEDGTIEMTGNVLLSQGVNTLASDRMTVDLESGAAKMHGRVKTIMRSGDN</sequence>
<dbReference type="GO" id="GO:0030288">
    <property type="term" value="C:outer membrane-bounded periplasmic space"/>
    <property type="evidence" value="ECO:0007669"/>
    <property type="project" value="TreeGrafter"/>
</dbReference>
<dbReference type="GO" id="GO:0001530">
    <property type="term" value="F:lipopolysaccharide binding"/>
    <property type="evidence" value="ECO:0007669"/>
    <property type="project" value="InterPro"/>
</dbReference>
<dbReference type="PANTHER" id="PTHR36504:SF1">
    <property type="entry name" value="LIPOPOLYSACCHARIDE EXPORT SYSTEM PROTEIN LPTA"/>
    <property type="match status" value="1"/>
</dbReference>